<dbReference type="AlphaFoldDB" id="A0A427AV27"/>
<gene>
    <name evidence="4" type="ORF">B296_00016577</name>
</gene>
<feature type="domain" description="F-box" evidence="2">
    <location>
        <begin position="207"/>
        <end position="238"/>
    </location>
</feature>
<dbReference type="SUPFAM" id="SSF81383">
    <property type="entry name" value="F-box domain"/>
    <property type="match status" value="1"/>
</dbReference>
<dbReference type="Pfam" id="PF00646">
    <property type="entry name" value="F-box"/>
    <property type="match status" value="1"/>
</dbReference>
<dbReference type="CDD" id="cd09917">
    <property type="entry name" value="F-box_SF"/>
    <property type="match status" value="1"/>
</dbReference>
<feature type="domain" description="KIB1-4 beta-propeller" evidence="3">
    <location>
        <begin position="265"/>
        <end position="489"/>
    </location>
</feature>
<evidence type="ECO:0000259" key="3">
    <source>
        <dbReference type="Pfam" id="PF03478"/>
    </source>
</evidence>
<dbReference type="EMBL" id="AMZH03001241">
    <property type="protein sequence ID" value="RRT80065.1"/>
    <property type="molecule type" value="Genomic_DNA"/>
</dbReference>
<organism evidence="4 5">
    <name type="scientific">Ensete ventricosum</name>
    <name type="common">Abyssinian banana</name>
    <name type="synonym">Musa ensete</name>
    <dbReference type="NCBI Taxonomy" id="4639"/>
    <lineage>
        <taxon>Eukaryota</taxon>
        <taxon>Viridiplantae</taxon>
        <taxon>Streptophyta</taxon>
        <taxon>Embryophyta</taxon>
        <taxon>Tracheophyta</taxon>
        <taxon>Spermatophyta</taxon>
        <taxon>Magnoliopsida</taxon>
        <taxon>Liliopsida</taxon>
        <taxon>Zingiberales</taxon>
        <taxon>Musaceae</taxon>
        <taxon>Ensete</taxon>
    </lineage>
</organism>
<dbReference type="PANTHER" id="PTHR33127">
    <property type="entry name" value="TRANSMEMBRANE PROTEIN"/>
    <property type="match status" value="1"/>
</dbReference>
<reference evidence="4 5" key="1">
    <citation type="journal article" date="2014" name="Agronomy (Basel)">
        <title>A Draft Genome Sequence for Ensete ventricosum, the Drought-Tolerant Tree Against Hunger.</title>
        <authorList>
            <person name="Harrison J."/>
            <person name="Moore K.A."/>
            <person name="Paszkiewicz K."/>
            <person name="Jones T."/>
            <person name="Grant M."/>
            <person name="Ambacheew D."/>
            <person name="Muzemil S."/>
            <person name="Studholme D.J."/>
        </authorList>
    </citation>
    <scope>NUCLEOTIDE SEQUENCE [LARGE SCALE GENOMIC DNA]</scope>
</reference>
<name>A0A427AV27_ENSVE</name>
<dbReference type="Gene3D" id="1.20.1280.50">
    <property type="match status" value="1"/>
</dbReference>
<dbReference type="InterPro" id="IPR005174">
    <property type="entry name" value="KIB1-4_b-propeller"/>
</dbReference>
<dbReference type="InterPro" id="IPR001810">
    <property type="entry name" value="F-box_dom"/>
</dbReference>
<feature type="region of interest" description="Disordered" evidence="1">
    <location>
        <begin position="115"/>
        <end position="150"/>
    </location>
</feature>
<comment type="caution">
    <text evidence="4">The sequence shown here is derived from an EMBL/GenBank/DDBJ whole genome shotgun (WGS) entry which is preliminary data.</text>
</comment>
<protein>
    <submittedName>
        <fullName evidence="4">Uncharacterized protein</fullName>
    </submittedName>
</protein>
<dbReference type="Pfam" id="PF03478">
    <property type="entry name" value="Beta-prop_KIB1-4"/>
    <property type="match status" value="1"/>
</dbReference>
<dbReference type="InterPro" id="IPR036047">
    <property type="entry name" value="F-box-like_dom_sf"/>
</dbReference>
<dbReference type="Proteomes" id="UP000287651">
    <property type="component" value="Unassembled WGS sequence"/>
</dbReference>
<evidence type="ECO:0000256" key="1">
    <source>
        <dbReference type="SAM" id="MobiDB-lite"/>
    </source>
</evidence>
<proteinExistence type="predicted"/>
<feature type="region of interest" description="Disordered" evidence="1">
    <location>
        <begin position="164"/>
        <end position="202"/>
    </location>
</feature>
<evidence type="ECO:0000313" key="4">
    <source>
        <dbReference type="EMBL" id="RRT80065.1"/>
    </source>
</evidence>
<sequence length="556" mass="63230">MAVLAALPRMTSADNHPLLHMRGGRGGWETESLGCGVGEAAQAINADPARQNRCGACVLLCELMALSSEPWPASRAVGEEMMPGDQCRSYWFRRQRKGAIGQHRRQGRCRRNKVLSNRGRGSQIRGSGGGSGCERWQRTMQRQERKKGQRLGCRLEGAELDIRSGSRGQRRVKKVVVEEQQGSRRSWPKTSPGKANPSEGEGRFSIDLNMDVLRNIVSRLSHKDYVRCTAVCRSWRSVPPPPRPGARSMRLFVLPDNGECRIIDPSRNAVIYVDFPELAGVDVLSSKAGWLLLRRKDLSLFFFRPSTRTRINLPPTNQVHSPQNYTAAFSAAPTDPDCVAVILNCLVGLLEVLTWRPGDERWTVHIFAGPFVFTGVYDLFACGHIFYCQGYDLKVCVFNAREITLRAAEVMRDFTYTDCETYLTEFEGELHVVFIGGSCTRVLVHRVDSSLTLKEEVRSLEDRTIYVGRWRADMVRSTEGQVMNKVYFPTNLTRSVKYLHYFAMKTERYYPNLPLNMRKKLHTMWGDTTERRVWIEADKSMLDLEESMMSSTRQRI</sequence>
<dbReference type="PANTHER" id="PTHR33127:SF5">
    <property type="entry name" value="TRANSMEMBRANE PROTEIN"/>
    <property type="match status" value="1"/>
</dbReference>
<accession>A0A427AV27</accession>
<evidence type="ECO:0000313" key="5">
    <source>
        <dbReference type="Proteomes" id="UP000287651"/>
    </source>
</evidence>
<evidence type="ECO:0000259" key="2">
    <source>
        <dbReference type="Pfam" id="PF00646"/>
    </source>
</evidence>